<protein>
    <submittedName>
        <fullName evidence="1">Uncharacterized protein</fullName>
    </submittedName>
</protein>
<sequence>MKASFLQELVMGVPVGSAYKIGKSSKRYLPDSEGQYSNPTAKSKQNRLNSVLRRINKLSRKADSLAHEVREHGTYTLLKDFKLSV</sequence>
<proteinExistence type="predicted"/>
<organism evidence="1 2">
    <name type="scientific">Bauhinia variegata</name>
    <name type="common">Purple orchid tree</name>
    <name type="synonym">Phanera variegata</name>
    <dbReference type="NCBI Taxonomy" id="167791"/>
    <lineage>
        <taxon>Eukaryota</taxon>
        <taxon>Viridiplantae</taxon>
        <taxon>Streptophyta</taxon>
        <taxon>Embryophyta</taxon>
        <taxon>Tracheophyta</taxon>
        <taxon>Spermatophyta</taxon>
        <taxon>Magnoliopsida</taxon>
        <taxon>eudicotyledons</taxon>
        <taxon>Gunneridae</taxon>
        <taxon>Pentapetalae</taxon>
        <taxon>rosids</taxon>
        <taxon>fabids</taxon>
        <taxon>Fabales</taxon>
        <taxon>Fabaceae</taxon>
        <taxon>Cercidoideae</taxon>
        <taxon>Cercideae</taxon>
        <taxon>Bauhiniinae</taxon>
        <taxon>Bauhinia</taxon>
    </lineage>
</organism>
<name>A0ACB9LP01_BAUVA</name>
<comment type="caution">
    <text evidence="1">The sequence shown here is derived from an EMBL/GenBank/DDBJ whole genome shotgun (WGS) entry which is preliminary data.</text>
</comment>
<accession>A0ACB9LP01</accession>
<evidence type="ECO:0000313" key="2">
    <source>
        <dbReference type="Proteomes" id="UP000828941"/>
    </source>
</evidence>
<dbReference type="EMBL" id="CM039436">
    <property type="protein sequence ID" value="KAI4313195.1"/>
    <property type="molecule type" value="Genomic_DNA"/>
</dbReference>
<evidence type="ECO:0000313" key="1">
    <source>
        <dbReference type="EMBL" id="KAI4313195.1"/>
    </source>
</evidence>
<dbReference type="Proteomes" id="UP000828941">
    <property type="component" value="Chromosome 11"/>
</dbReference>
<gene>
    <name evidence="1" type="ORF">L6164_026192</name>
</gene>
<reference evidence="1 2" key="1">
    <citation type="journal article" date="2022" name="DNA Res.">
        <title>Chromosomal-level genome assembly of the orchid tree Bauhinia variegata (Leguminosae; Cercidoideae) supports the allotetraploid origin hypothesis of Bauhinia.</title>
        <authorList>
            <person name="Zhong Y."/>
            <person name="Chen Y."/>
            <person name="Zheng D."/>
            <person name="Pang J."/>
            <person name="Liu Y."/>
            <person name="Luo S."/>
            <person name="Meng S."/>
            <person name="Qian L."/>
            <person name="Wei D."/>
            <person name="Dai S."/>
            <person name="Zhou R."/>
        </authorList>
    </citation>
    <scope>NUCLEOTIDE SEQUENCE [LARGE SCALE GENOMIC DNA]</scope>
    <source>
        <strain evidence="1">BV-YZ2020</strain>
    </source>
</reference>
<keyword evidence="2" id="KW-1185">Reference proteome</keyword>